<dbReference type="InterPro" id="IPR026444">
    <property type="entry name" value="Secre_tail"/>
</dbReference>
<protein>
    <submittedName>
        <fullName evidence="3">T9SS type A sorting domain-containing protein</fullName>
    </submittedName>
</protein>
<proteinExistence type="predicted"/>
<sequence length="202" mass="22027">MKTFTKILFISTLVSSYLLGFTAIAANAISNSVEEGVAPTYKDGSKIWKLKQEKKGGLVVSAQNARPVFITSDADHTCSQIYAAAVAPSFHVEVPKAEKSLYASVVLASFMPGRDVKTVPSINAYPNPSKGYTRLTLSQSGGDNYKIRISNTIGRVIFTKDLASTEAKEITLDMSPYPSGVYFYSLLVNDKTVETKRLILQK</sequence>
<evidence type="ECO:0000256" key="1">
    <source>
        <dbReference type="SAM" id="SignalP"/>
    </source>
</evidence>
<evidence type="ECO:0000259" key="2">
    <source>
        <dbReference type="Pfam" id="PF18962"/>
    </source>
</evidence>
<feature type="chain" id="PRO_5046937847" evidence="1">
    <location>
        <begin position="26"/>
        <end position="202"/>
    </location>
</feature>
<evidence type="ECO:0000313" key="4">
    <source>
        <dbReference type="Proteomes" id="UP000774935"/>
    </source>
</evidence>
<gene>
    <name evidence="3" type="ORF">KYK27_02690</name>
</gene>
<name>A0ABS6X9R7_9BACT</name>
<dbReference type="Proteomes" id="UP000774935">
    <property type="component" value="Unassembled WGS sequence"/>
</dbReference>
<feature type="domain" description="Secretion system C-terminal sorting" evidence="2">
    <location>
        <begin position="125"/>
        <end position="199"/>
    </location>
</feature>
<feature type="signal peptide" evidence="1">
    <location>
        <begin position="1"/>
        <end position="25"/>
    </location>
</feature>
<accession>A0ABS6X9R7</accession>
<reference evidence="3 4" key="1">
    <citation type="submission" date="2021-07" db="EMBL/GenBank/DDBJ databases">
        <authorList>
            <person name="Kim M.K."/>
        </authorList>
    </citation>
    <scope>NUCLEOTIDE SEQUENCE [LARGE SCALE GENOMIC DNA]</scope>
    <source>
        <strain evidence="3 4">HLY7-15</strain>
    </source>
</reference>
<dbReference type="RefSeq" id="WP_199108512.1">
    <property type="nucleotide sequence ID" value="NZ_JAHWXQ010000001.1"/>
</dbReference>
<dbReference type="EMBL" id="JAHWXQ010000001">
    <property type="protein sequence ID" value="MBW3363935.1"/>
    <property type="molecule type" value="Genomic_DNA"/>
</dbReference>
<organism evidence="3 4">
    <name type="scientific">Pontibacter populi</name>
    <dbReference type="NCBI Taxonomy" id="890055"/>
    <lineage>
        <taxon>Bacteria</taxon>
        <taxon>Pseudomonadati</taxon>
        <taxon>Bacteroidota</taxon>
        <taxon>Cytophagia</taxon>
        <taxon>Cytophagales</taxon>
        <taxon>Hymenobacteraceae</taxon>
        <taxon>Pontibacter</taxon>
    </lineage>
</organism>
<dbReference type="NCBIfam" id="TIGR04183">
    <property type="entry name" value="Por_Secre_tail"/>
    <property type="match status" value="1"/>
</dbReference>
<keyword evidence="1" id="KW-0732">Signal</keyword>
<comment type="caution">
    <text evidence="3">The sequence shown here is derived from an EMBL/GenBank/DDBJ whole genome shotgun (WGS) entry which is preliminary data.</text>
</comment>
<evidence type="ECO:0000313" key="3">
    <source>
        <dbReference type="EMBL" id="MBW3363935.1"/>
    </source>
</evidence>
<dbReference type="Pfam" id="PF18962">
    <property type="entry name" value="Por_Secre_tail"/>
    <property type="match status" value="1"/>
</dbReference>
<keyword evidence="4" id="KW-1185">Reference proteome</keyword>